<dbReference type="GO" id="GO:0071973">
    <property type="term" value="P:bacterial-type flagellum-dependent cell motility"/>
    <property type="evidence" value="ECO:0007669"/>
    <property type="project" value="InterPro"/>
</dbReference>
<dbReference type="PANTHER" id="PTHR30046:SF0">
    <property type="entry name" value="FLAGELLAR M-RING PROTEIN"/>
    <property type="match status" value="1"/>
</dbReference>
<evidence type="ECO:0000256" key="5">
    <source>
        <dbReference type="ARBA" id="ARBA00022692"/>
    </source>
</evidence>
<dbReference type="RefSeq" id="WP_066670632.1">
    <property type="nucleotide sequence ID" value="NZ_LYVF01000188.1"/>
</dbReference>
<comment type="similarity">
    <text evidence="3 9">Belongs to the FliF family.</text>
</comment>
<dbReference type="GO" id="GO:0005886">
    <property type="term" value="C:plasma membrane"/>
    <property type="evidence" value="ECO:0007669"/>
    <property type="project" value="UniProtKB-SubCell"/>
</dbReference>
<comment type="function">
    <text evidence="9">The M ring may be actively involved in energy transduction.</text>
</comment>
<keyword evidence="6 11" id="KW-1133">Transmembrane helix</keyword>
<evidence type="ECO:0000256" key="3">
    <source>
        <dbReference type="ARBA" id="ARBA00007971"/>
    </source>
</evidence>
<dbReference type="InterPro" id="IPR045851">
    <property type="entry name" value="AMP-bd_C_sf"/>
</dbReference>
<feature type="domain" description="Flagellar M-ring C-terminal" evidence="13">
    <location>
        <begin position="256"/>
        <end position="402"/>
    </location>
</feature>
<dbReference type="AlphaFoldDB" id="A0A1B7LBS2"/>
<evidence type="ECO:0000256" key="11">
    <source>
        <dbReference type="SAM" id="Phobius"/>
    </source>
</evidence>
<evidence type="ECO:0000256" key="9">
    <source>
        <dbReference type="PIRNR" id="PIRNR004862"/>
    </source>
</evidence>
<feature type="region of interest" description="Disordered" evidence="10">
    <location>
        <begin position="279"/>
        <end position="335"/>
    </location>
</feature>
<proteinExistence type="inferred from homology"/>
<evidence type="ECO:0000256" key="1">
    <source>
        <dbReference type="ARBA" id="ARBA00004117"/>
    </source>
</evidence>
<dbReference type="InterPro" id="IPR006182">
    <property type="entry name" value="FliF_N_dom"/>
</dbReference>
<keyword evidence="4" id="KW-1003">Cell membrane</keyword>
<dbReference type="Pfam" id="PF08345">
    <property type="entry name" value="YscJ_FliF_C"/>
    <property type="match status" value="1"/>
</dbReference>
<dbReference type="InterPro" id="IPR000067">
    <property type="entry name" value="FlgMring_FliF"/>
</dbReference>
<evidence type="ECO:0000256" key="6">
    <source>
        <dbReference type="ARBA" id="ARBA00022989"/>
    </source>
</evidence>
<feature type="region of interest" description="Disordered" evidence="10">
    <location>
        <begin position="464"/>
        <end position="489"/>
    </location>
</feature>
<keyword evidence="14" id="KW-0282">Flagellum</keyword>
<dbReference type="PRINTS" id="PR01009">
    <property type="entry name" value="FLGMRINGFLIF"/>
</dbReference>
<keyword evidence="14" id="KW-0966">Cell projection</keyword>
<dbReference type="Gene3D" id="3.30.300.30">
    <property type="match status" value="1"/>
</dbReference>
<sequence>MNYNQMLAKLKERWQSLPRNRQILFSLAAAGLLAAVILLTVLVTRPVYAPLFTNLDPREAGNIANALQTMKVSYRVEDQGKTIAVPAGQVYDTRIQLASKGVLADAGPGFSIFDKQNFGMTDAQFQVEYQRALQDELQRTINSMSEVQGSRVHLVLPKDSVFLDNQVQPSASILLQLKPLAKLKPEEVQGVVDLVTGAVQGMKPENVHIVDTAGEVLTDNLAQSDAQLKLTRLSMDQYQMQRTYEKQLESRIQQLLTPVLGQGQAVAMVTASLNFDQSKTTSITYPNPGQKLSEQNVTESGSGTGAGGAPGTNSSQPGGTIPALTGGNSTYNKRQTTTNYDVGKQEQTLVPAPGNLRRLSVAVVVNGNYSAPQLQQIQSMVAAAVGLQPNRGDQINVSAMPFNLNQQPVTPQAPPFTPAALLKHWPLLAGAGVVLLGLVLALLLIRRRRAKAAAEEMMPEAAGAYAEGAPVPPVPAQPTRRQQVRDLARDKPAQVAEVLKLWLKE</sequence>
<keyword evidence="15" id="KW-1185">Reference proteome</keyword>
<name>A0A1B7LBS2_9FIRM</name>
<dbReference type="PANTHER" id="PTHR30046">
    <property type="entry name" value="FLAGELLAR M-RING PROTEIN"/>
    <property type="match status" value="1"/>
</dbReference>
<feature type="compositionally biased region" description="Polar residues" evidence="10">
    <location>
        <begin position="279"/>
        <end position="299"/>
    </location>
</feature>
<evidence type="ECO:0000259" key="12">
    <source>
        <dbReference type="Pfam" id="PF01514"/>
    </source>
</evidence>
<evidence type="ECO:0000313" key="14">
    <source>
        <dbReference type="EMBL" id="OAT79934.1"/>
    </source>
</evidence>
<feature type="domain" description="Flagellar M-ring N-terminal" evidence="12">
    <location>
        <begin position="44"/>
        <end position="218"/>
    </location>
</feature>
<dbReference type="InterPro" id="IPR013556">
    <property type="entry name" value="Flag_M-ring_C"/>
</dbReference>
<comment type="caution">
    <text evidence="14">The sequence shown here is derived from an EMBL/GenBank/DDBJ whole genome shotgun (WGS) entry which is preliminary data.</text>
</comment>
<accession>A0A1B7LBS2</accession>
<evidence type="ECO:0000256" key="2">
    <source>
        <dbReference type="ARBA" id="ARBA00004651"/>
    </source>
</evidence>
<feature type="compositionally biased region" description="Polar residues" evidence="10">
    <location>
        <begin position="326"/>
        <end position="335"/>
    </location>
</feature>
<dbReference type="STRING" id="1838280.A6M21_14605"/>
<dbReference type="GO" id="GO:0003774">
    <property type="term" value="F:cytoskeletal motor activity"/>
    <property type="evidence" value="ECO:0007669"/>
    <property type="project" value="InterPro"/>
</dbReference>
<reference evidence="14 15" key="1">
    <citation type="submission" date="2016-04" db="EMBL/GenBank/DDBJ databases">
        <authorList>
            <person name="Evans L.H."/>
            <person name="Alamgir A."/>
            <person name="Owens N."/>
            <person name="Weber N.D."/>
            <person name="Virtaneva K."/>
            <person name="Barbian K."/>
            <person name="Babar A."/>
            <person name="Rosenke K."/>
        </authorList>
    </citation>
    <scope>NUCLEOTIDE SEQUENCE [LARGE SCALE GENOMIC DNA]</scope>
    <source>
        <strain evidence="14 15">LMa1</strain>
    </source>
</reference>
<keyword evidence="8 9" id="KW-0975">Bacterial flagellum</keyword>
<organism evidence="14 15">
    <name type="scientific">Desulfotomaculum copahuensis</name>
    <dbReference type="NCBI Taxonomy" id="1838280"/>
    <lineage>
        <taxon>Bacteria</taxon>
        <taxon>Bacillati</taxon>
        <taxon>Bacillota</taxon>
        <taxon>Clostridia</taxon>
        <taxon>Eubacteriales</taxon>
        <taxon>Desulfotomaculaceae</taxon>
        <taxon>Desulfotomaculum</taxon>
    </lineage>
</organism>
<dbReference type="Proteomes" id="UP000078532">
    <property type="component" value="Unassembled WGS sequence"/>
</dbReference>
<dbReference type="NCBIfam" id="TIGR00206">
    <property type="entry name" value="fliF"/>
    <property type="match status" value="1"/>
</dbReference>
<evidence type="ECO:0000259" key="13">
    <source>
        <dbReference type="Pfam" id="PF08345"/>
    </source>
</evidence>
<protein>
    <recommendedName>
        <fullName evidence="9">Flagellar M-ring protein</fullName>
    </recommendedName>
</protein>
<evidence type="ECO:0000313" key="15">
    <source>
        <dbReference type="Proteomes" id="UP000078532"/>
    </source>
</evidence>
<keyword evidence="7 11" id="KW-0472">Membrane</keyword>
<keyword evidence="5 11" id="KW-0812">Transmembrane</keyword>
<evidence type="ECO:0000256" key="10">
    <source>
        <dbReference type="SAM" id="MobiDB-lite"/>
    </source>
</evidence>
<dbReference type="GO" id="GO:0009431">
    <property type="term" value="C:bacterial-type flagellum basal body, MS ring"/>
    <property type="evidence" value="ECO:0007669"/>
    <property type="project" value="InterPro"/>
</dbReference>
<dbReference type="EMBL" id="LYVF01000188">
    <property type="protein sequence ID" value="OAT79934.1"/>
    <property type="molecule type" value="Genomic_DNA"/>
</dbReference>
<evidence type="ECO:0000256" key="7">
    <source>
        <dbReference type="ARBA" id="ARBA00023136"/>
    </source>
</evidence>
<dbReference type="PIRSF" id="PIRSF004862">
    <property type="entry name" value="FliF"/>
    <property type="match status" value="1"/>
</dbReference>
<keyword evidence="14" id="KW-0969">Cilium</keyword>
<feature type="transmembrane region" description="Helical" evidence="11">
    <location>
        <begin position="425"/>
        <end position="445"/>
    </location>
</feature>
<dbReference type="InterPro" id="IPR043427">
    <property type="entry name" value="YscJ/FliF"/>
</dbReference>
<comment type="subcellular location">
    <subcellularLocation>
        <location evidence="1 9">Bacterial flagellum basal body</location>
    </subcellularLocation>
    <subcellularLocation>
        <location evidence="2">Cell membrane</location>
        <topology evidence="2">Multi-pass membrane protein</topology>
    </subcellularLocation>
</comment>
<evidence type="ECO:0000256" key="4">
    <source>
        <dbReference type="ARBA" id="ARBA00022475"/>
    </source>
</evidence>
<dbReference type="OrthoDB" id="9807026at2"/>
<dbReference type="Pfam" id="PF01514">
    <property type="entry name" value="YscJ_FliF"/>
    <property type="match status" value="1"/>
</dbReference>
<gene>
    <name evidence="14" type="ORF">A6M21_14605</name>
</gene>
<evidence type="ECO:0000256" key="8">
    <source>
        <dbReference type="ARBA" id="ARBA00023143"/>
    </source>
</evidence>